<keyword evidence="2" id="KW-1185">Reference proteome</keyword>
<geneLocation type="plasmid" evidence="1 2">
    <name>pW1-b</name>
</geneLocation>
<dbReference type="Proteomes" id="UP000829420">
    <property type="component" value="Plasmid pW1-b"/>
</dbReference>
<name>A0ACD3YCP1_9GAMM</name>
<evidence type="ECO:0000313" key="2">
    <source>
        <dbReference type="Proteomes" id="UP000829420"/>
    </source>
</evidence>
<dbReference type="EMBL" id="CP093257">
    <property type="protein sequence ID" value="UNH40922.1"/>
    <property type="molecule type" value="Genomic_DNA"/>
</dbReference>
<gene>
    <name evidence="1" type="ORF">MNY70_18325</name>
</gene>
<protein>
    <submittedName>
        <fullName evidence="1">Uncharacterized protein</fullName>
    </submittedName>
</protein>
<accession>A0ACD3YCP1</accession>
<proteinExistence type="predicted"/>
<evidence type="ECO:0000313" key="1">
    <source>
        <dbReference type="EMBL" id="UNH40922.1"/>
    </source>
</evidence>
<keyword evidence="1" id="KW-0614">Plasmid</keyword>
<sequence length="252" mass="27998">MKKETFVEKIGEIEGFLRLGESEKQEIVDCGLDEKQAEFSRLTEETFVYEAGKPCLEVCHALVKTHDAVYDLVYFRDLSKVSSKTPKTYMVGFNDRALSTVVSMMEDKTMAEMFDHFVTAYQDQSDEEFIDMPIPELSKILQTQKSGFLGVTVPMPNYSEFKGSSNEVISQIKDIQGRVLLPALGGVIDAVLHANAFCDNVVNRSARLIGNAMAEIGMIDEQSVSYGLKAAKGKLYEIQMRGSKLAGLAGMF</sequence>
<reference evidence="1" key="1">
    <citation type="submission" date="2022-03" db="EMBL/GenBank/DDBJ databases">
        <title>ESBL-producing Moellerella wisconsensis and Escherichia marmotae isolated from wild game meat.</title>
        <authorList>
            <person name="Biggel M."/>
        </authorList>
    </citation>
    <scope>NUCLEOTIDE SEQUENCE</scope>
    <source>
        <strain evidence="1">W1</strain>
    </source>
</reference>
<organism evidence="1 2">
    <name type="scientific">Moellerella wisconsensis</name>
    <dbReference type="NCBI Taxonomy" id="158849"/>
    <lineage>
        <taxon>Bacteria</taxon>
        <taxon>Pseudomonadati</taxon>
        <taxon>Pseudomonadota</taxon>
        <taxon>Gammaproteobacteria</taxon>
        <taxon>Enterobacterales</taxon>
        <taxon>Morganellaceae</taxon>
        <taxon>Moellerella</taxon>
    </lineage>
</organism>